<dbReference type="PANTHER" id="PTHR11560">
    <property type="entry name" value="39S RIBOSOMAL PROTEIN L10, MITOCHONDRIAL"/>
    <property type="match status" value="1"/>
</dbReference>
<dbReference type="EMBL" id="LM655252">
    <property type="protein sequence ID" value="CDZ16353.1"/>
    <property type="molecule type" value="Genomic_DNA"/>
</dbReference>
<dbReference type="InterPro" id="IPR001790">
    <property type="entry name" value="Ribosomal_uL10"/>
</dbReference>
<evidence type="ECO:0000256" key="1">
    <source>
        <dbReference type="ARBA" id="ARBA00002633"/>
    </source>
</evidence>
<dbReference type="InterPro" id="IPR043141">
    <property type="entry name" value="Ribosomal_uL10-like_sf"/>
</dbReference>
<keyword evidence="4 6" id="KW-0687">Ribonucleoprotein</keyword>
<dbReference type="GO" id="GO:0005840">
    <property type="term" value="C:ribosome"/>
    <property type="evidence" value="ECO:0007669"/>
    <property type="project" value="UniProtKB-KW"/>
</dbReference>
<evidence type="ECO:0000256" key="5">
    <source>
        <dbReference type="ARBA" id="ARBA00035202"/>
    </source>
</evidence>
<evidence type="ECO:0000256" key="4">
    <source>
        <dbReference type="ARBA" id="ARBA00023274"/>
    </source>
</evidence>
<dbReference type="GO" id="GO:0006412">
    <property type="term" value="P:translation"/>
    <property type="evidence" value="ECO:0007669"/>
    <property type="project" value="UniProtKB-UniRule"/>
</dbReference>
<evidence type="ECO:0000256" key="3">
    <source>
        <dbReference type="ARBA" id="ARBA00022980"/>
    </source>
</evidence>
<keyword evidence="6" id="KW-0699">rRNA-binding</keyword>
<dbReference type="HOGENOM" id="CLU_092227_0_2_6"/>
<keyword evidence="3 6" id="KW-0689">Ribosomal protein</keyword>
<comment type="similarity">
    <text evidence="2 6">Belongs to the universal ribosomal protein uL10 family.</text>
</comment>
<accession>A0A078KDS2</accession>
<dbReference type="OrthoDB" id="9808307at2"/>
<keyword evidence="6" id="KW-0694">RNA-binding</keyword>
<dbReference type="Gene3D" id="6.10.250.2350">
    <property type="match status" value="1"/>
</dbReference>
<reference evidence="8" key="1">
    <citation type="submission" date="2014-07" db="EMBL/GenBank/DDBJ databases">
        <authorList>
            <person name="Santos-Garcia D."/>
        </authorList>
    </citation>
    <scope>NUCLEOTIDE SEQUENCE [LARGE SCALE GENOMIC DNA]</scope>
</reference>
<evidence type="ECO:0000313" key="8">
    <source>
        <dbReference type="Proteomes" id="UP000032420"/>
    </source>
</evidence>
<dbReference type="Pfam" id="PF00466">
    <property type="entry name" value="Ribosomal_L10"/>
    <property type="match status" value="1"/>
</dbReference>
<evidence type="ECO:0000256" key="2">
    <source>
        <dbReference type="ARBA" id="ARBA00008889"/>
    </source>
</evidence>
<dbReference type="GO" id="GO:1990904">
    <property type="term" value="C:ribonucleoprotein complex"/>
    <property type="evidence" value="ECO:0007669"/>
    <property type="project" value="UniProtKB-KW"/>
</dbReference>
<dbReference type="AlphaFoldDB" id="A0A078KDS2"/>
<dbReference type="KEGG" id="eme:CEM_085"/>
<dbReference type="STRING" id="1495769.CEM_085"/>
<dbReference type="InterPro" id="IPR022973">
    <property type="entry name" value="Ribosomal_uL10_bac"/>
</dbReference>
<comment type="subunit">
    <text evidence="6">Part of the ribosomal stalk of the 50S ribosomal subunit. The N-terminus interacts with L11 and the large rRNA to form the base of the stalk. The C-terminus forms an elongated spine to which L12 dimers bind in a sequential fashion forming a multimeric L10(L12)X complex.</text>
</comment>
<organism evidence="7 8">
    <name type="scientific">Candidatus Johnevansia muelleri</name>
    <dbReference type="NCBI Taxonomy" id="1495769"/>
    <lineage>
        <taxon>Bacteria</taxon>
        <taxon>Pseudomonadati</taxon>
        <taxon>Pseudomonadota</taxon>
        <taxon>Gammaproteobacteria</taxon>
        <taxon>Candidatus Johnevansiales</taxon>
        <taxon>Candidatus Johnevansiaceae</taxon>
        <taxon>Candidatus Johnevansia</taxon>
    </lineage>
</organism>
<evidence type="ECO:0000256" key="6">
    <source>
        <dbReference type="HAMAP-Rule" id="MF_00362"/>
    </source>
</evidence>
<keyword evidence="8" id="KW-1185">Reference proteome</keyword>
<evidence type="ECO:0000313" key="7">
    <source>
        <dbReference type="EMBL" id="CDZ16353.1"/>
    </source>
</evidence>
<dbReference type="GO" id="GO:0070180">
    <property type="term" value="F:large ribosomal subunit rRNA binding"/>
    <property type="evidence" value="ECO:0007669"/>
    <property type="project" value="UniProtKB-UniRule"/>
</dbReference>
<dbReference type="InterPro" id="IPR047865">
    <property type="entry name" value="Ribosomal_uL10_bac_type"/>
</dbReference>
<dbReference type="Gene3D" id="3.30.70.1730">
    <property type="match status" value="1"/>
</dbReference>
<proteinExistence type="inferred from homology"/>
<dbReference type="Proteomes" id="UP000032420">
    <property type="component" value="Chromosome I"/>
</dbReference>
<name>A0A078KDS2_9GAMM</name>
<protein>
    <recommendedName>
        <fullName evidence="5 6">Large ribosomal subunit protein uL10</fullName>
    </recommendedName>
</protein>
<comment type="function">
    <text evidence="1 6">Forms part of the ribosomal stalk, playing a central role in the interaction of the ribosome with GTP-bound translation factors.</text>
</comment>
<gene>
    <name evidence="6 7" type="primary">rplJ</name>
    <name evidence="7" type="ORF">CEM_085</name>
</gene>
<dbReference type="SUPFAM" id="SSF160369">
    <property type="entry name" value="Ribosomal protein L10-like"/>
    <property type="match status" value="1"/>
</dbReference>
<dbReference type="HAMAP" id="MF_00362">
    <property type="entry name" value="Ribosomal_uL10"/>
    <property type="match status" value="1"/>
</dbReference>
<dbReference type="NCBIfam" id="NF000955">
    <property type="entry name" value="PRK00099.1-1"/>
    <property type="match status" value="1"/>
</dbReference>
<sequence length="163" mass="18301">MILGIEKKKSIVYNVNKIAKVAYSLVIADYHGVAGEIMSKLRKQAHVHCVYLSVIRNTLAKRAIYGTAFECLTKSLVGPTILVFSMKHPRDGAQLIKEFYKNNEIFNIKALAYDGKFISGENIDKLANLPTYKEAIAKIMYVIKEASIVKLIRIIAAIKNKKI</sequence>
<dbReference type="CDD" id="cd05797">
    <property type="entry name" value="Ribosomal_L10"/>
    <property type="match status" value="1"/>
</dbReference>